<reference evidence="4" key="1">
    <citation type="submission" date="2020-06" db="EMBL/GenBank/DDBJ databases">
        <title>WGS assembly of Ceratodon purpureus strain R40.</title>
        <authorList>
            <person name="Carey S.B."/>
            <person name="Jenkins J."/>
            <person name="Shu S."/>
            <person name="Lovell J.T."/>
            <person name="Sreedasyam A."/>
            <person name="Maumus F."/>
            <person name="Tiley G.P."/>
            <person name="Fernandez-Pozo N."/>
            <person name="Barry K."/>
            <person name="Chen C."/>
            <person name="Wang M."/>
            <person name="Lipzen A."/>
            <person name="Daum C."/>
            <person name="Saski C.A."/>
            <person name="Payton A.C."/>
            <person name="Mcbreen J.C."/>
            <person name="Conrad R.E."/>
            <person name="Kollar L.M."/>
            <person name="Olsson S."/>
            <person name="Huttunen S."/>
            <person name="Landis J.B."/>
            <person name="Wickett N.J."/>
            <person name="Johnson M.G."/>
            <person name="Rensing S.A."/>
            <person name="Grimwood J."/>
            <person name="Schmutz J."/>
            <person name="Mcdaniel S.F."/>
        </authorList>
    </citation>
    <scope>NUCLEOTIDE SEQUENCE</scope>
    <source>
        <strain evidence="4">R40</strain>
    </source>
</reference>
<evidence type="ECO:0000256" key="2">
    <source>
        <dbReference type="ARBA" id="ARBA00023163"/>
    </source>
</evidence>
<dbReference type="Proteomes" id="UP000822688">
    <property type="component" value="Chromosome 9"/>
</dbReference>
<keyword evidence="5" id="KW-1185">Reference proteome</keyword>
<accession>A0A8T0GR71</accession>
<gene>
    <name evidence="4" type="ORF">KC19_9G013400</name>
</gene>
<dbReference type="InterPro" id="IPR005202">
    <property type="entry name" value="TF_GRAS"/>
</dbReference>
<dbReference type="AlphaFoldDB" id="A0A8T0GR71"/>
<comment type="caution">
    <text evidence="4">The sequence shown here is derived from an EMBL/GenBank/DDBJ whole genome shotgun (WGS) entry which is preliminary data.</text>
</comment>
<dbReference type="PANTHER" id="PTHR31636">
    <property type="entry name" value="OSJNBA0084A10.13 PROTEIN-RELATED"/>
    <property type="match status" value="1"/>
</dbReference>
<sequence length="786" mass="86831">MAEITSYRPSCNAIQALDTCLLNSSWMEYHQPWELGEATRSFMNNNNNNNNINMEQLEHLAATSGTELWKMTAAKLVEHDESATTFKEPTSVLDLQTSSLSSQHSFNSVSDGTSTAIQTVTDQLLSDEQDSAFLMESTTITAKPANSNNMLMDQDILTWMELMRDSEHSTVEVPDTAALAPDLQEHHTSQHTRQQEHFQGINRHVEVYSCTDMDLDDFEVGTMESITNTPHSSHVEPAPFAASPPPPEPQQVLCQQGALAASSMPESARNQIFSHNSTTLLSQPRAGSSYQQDVVTSVESQGTTLPSMFDSITAIPASQLQNYTVVPTAELLRLLSSQNPAPPSCVAGRLGANFANDQPPASDVEMAADRRGGQQWTAAKTRSVLPAVPHHNFRRTSTTAGVPPDQENGLHLVHLLLACAEAIDLCENTIAEPMLARLRSISDPEGDPMQRIALYFAEALSERLASEMAPPSPSHGGSPVKCPVSEAAASALERDIAYQAYYQILPFQKFTHFTANQALLEVVADYPCVHIVDFNIRQGLQWPSFMQSLALLPQGPPRLRITAVQLDGATARKTGNRLAEFARSLQVPFEFHIIEENLETFHRGMVCPRADEALAVNCSDILHSVLRKEGKLHSLLCKIRSLRPVVVTVLEADANHNVPSFMARFVQALHYYCALFDSLEATLHRTSMERLRIEHLCFGAEIRSIVALEGVDREVRHVRAEAWQALFQQAGFQEVPVSRYAADQAQLLLSLYETSDNMPFRLSPEFGGLSLGWQETPVMVVSSWTC</sequence>
<evidence type="ECO:0000256" key="1">
    <source>
        <dbReference type="ARBA" id="ARBA00023015"/>
    </source>
</evidence>
<dbReference type="Pfam" id="PF03514">
    <property type="entry name" value="GRAS"/>
    <property type="match status" value="1"/>
</dbReference>
<evidence type="ECO:0000313" key="5">
    <source>
        <dbReference type="Proteomes" id="UP000822688"/>
    </source>
</evidence>
<dbReference type="PROSITE" id="PS50985">
    <property type="entry name" value="GRAS"/>
    <property type="match status" value="1"/>
</dbReference>
<dbReference type="OrthoDB" id="1938000at2759"/>
<organism evidence="4 5">
    <name type="scientific">Ceratodon purpureus</name>
    <name type="common">Fire moss</name>
    <name type="synonym">Dicranum purpureum</name>
    <dbReference type="NCBI Taxonomy" id="3225"/>
    <lineage>
        <taxon>Eukaryota</taxon>
        <taxon>Viridiplantae</taxon>
        <taxon>Streptophyta</taxon>
        <taxon>Embryophyta</taxon>
        <taxon>Bryophyta</taxon>
        <taxon>Bryophytina</taxon>
        <taxon>Bryopsida</taxon>
        <taxon>Dicranidae</taxon>
        <taxon>Pseudoditrichales</taxon>
        <taxon>Ditrichaceae</taxon>
        <taxon>Ceratodon</taxon>
    </lineage>
</organism>
<evidence type="ECO:0000256" key="3">
    <source>
        <dbReference type="SAM" id="MobiDB-lite"/>
    </source>
</evidence>
<keyword evidence="2" id="KW-0804">Transcription</keyword>
<evidence type="ECO:0000313" key="4">
    <source>
        <dbReference type="EMBL" id="KAG0560789.1"/>
    </source>
</evidence>
<protein>
    <submittedName>
        <fullName evidence="4">Uncharacterized protein</fullName>
    </submittedName>
</protein>
<name>A0A8T0GR71_CERPU</name>
<feature type="region of interest" description="Disordered" evidence="3">
    <location>
        <begin position="229"/>
        <end position="267"/>
    </location>
</feature>
<dbReference type="EMBL" id="CM026430">
    <property type="protein sequence ID" value="KAG0560789.1"/>
    <property type="molecule type" value="Genomic_DNA"/>
</dbReference>
<keyword evidence="1" id="KW-0805">Transcription regulation</keyword>
<proteinExistence type="predicted"/>